<evidence type="ECO:0000313" key="2">
    <source>
        <dbReference type="EMBL" id="CAH2046760.1"/>
    </source>
</evidence>
<proteinExistence type="predicted"/>
<reference evidence="2" key="1">
    <citation type="submission" date="2022-03" db="EMBL/GenBank/DDBJ databases">
        <authorList>
            <person name="Martin H S."/>
        </authorList>
    </citation>
    <scope>NUCLEOTIDE SEQUENCE</scope>
</reference>
<name>A0ABN8I1S1_9NEOP</name>
<feature type="non-terminal residue" evidence="2">
    <location>
        <position position="70"/>
    </location>
</feature>
<organism evidence="2 3">
    <name type="scientific">Iphiclides podalirius</name>
    <name type="common">scarce swallowtail</name>
    <dbReference type="NCBI Taxonomy" id="110791"/>
    <lineage>
        <taxon>Eukaryota</taxon>
        <taxon>Metazoa</taxon>
        <taxon>Ecdysozoa</taxon>
        <taxon>Arthropoda</taxon>
        <taxon>Hexapoda</taxon>
        <taxon>Insecta</taxon>
        <taxon>Pterygota</taxon>
        <taxon>Neoptera</taxon>
        <taxon>Endopterygota</taxon>
        <taxon>Lepidoptera</taxon>
        <taxon>Glossata</taxon>
        <taxon>Ditrysia</taxon>
        <taxon>Papilionoidea</taxon>
        <taxon>Papilionidae</taxon>
        <taxon>Papilioninae</taxon>
        <taxon>Iphiclides</taxon>
    </lineage>
</organism>
<protein>
    <submittedName>
        <fullName evidence="2">Uncharacterized protein</fullName>
    </submittedName>
</protein>
<accession>A0ABN8I1S1</accession>
<sequence length="70" mass="7660">MGRLVGLELGAWRNPRFGVCIQDRDRAAGTGRTWLNATSSAPNRRRSSSTLSEEMGVRGASRLAPMEQVN</sequence>
<dbReference type="Proteomes" id="UP000837857">
    <property type="component" value="Chromosome 17"/>
</dbReference>
<dbReference type="EMBL" id="OW152829">
    <property type="protein sequence ID" value="CAH2046760.1"/>
    <property type="molecule type" value="Genomic_DNA"/>
</dbReference>
<evidence type="ECO:0000313" key="3">
    <source>
        <dbReference type="Proteomes" id="UP000837857"/>
    </source>
</evidence>
<feature type="region of interest" description="Disordered" evidence="1">
    <location>
        <begin position="32"/>
        <end position="70"/>
    </location>
</feature>
<keyword evidence="3" id="KW-1185">Reference proteome</keyword>
<gene>
    <name evidence="2" type="ORF">IPOD504_LOCUS5474</name>
</gene>
<feature type="compositionally biased region" description="Polar residues" evidence="1">
    <location>
        <begin position="33"/>
        <end position="52"/>
    </location>
</feature>
<evidence type="ECO:0000256" key="1">
    <source>
        <dbReference type="SAM" id="MobiDB-lite"/>
    </source>
</evidence>